<accession>A0A7G6TWJ8</accession>
<dbReference type="Gene3D" id="3.40.710.10">
    <property type="entry name" value="DD-peptidase/beta-lactamase superfamily"/>
    <property type="match status" value="1"/>
</dbReference>
<dbReference type="AlphaFoldDB" id="A0A7G6TWJ8"/>
<dbReference type="Proteomes" id="UP000515291">
    <property type="component" value="Chromosome"/>
</dbReference>
<feature type="domain" description="Beta-lactamase-related" evidence="1">
    <location>
        <begin position="59"/>
        <end position="419"/>
    </location>
</feature>
<protein>
    <submittedName>
        <fullName evidence="2">Beta-lactamase family protein</fullName>
    </submittedName>
</protein>
<gene>
    <name evidence="2" type="ORF">HB776_07665</name>
</gene>
<evidence type="ECO:0000259" key="1">
    <source>
        <dbReference type="Pfam" id="PF00144"/>
    </source>
</evidence>
<dbReference type="EMBL" id="CP050292">
    <property type="protein sequence ID" value="QND71130.1"/>
    <property type="molecule type" value="Genomic_DNA"/>
</dbReference>
<dbReference type="InterPro" id="IPR001466">
    <property type="entry name" value="Beta-lactam-related"/>
</dbReference>
<name>A0A7G6TWJ8_9BRAD</name>
<sequence length="437" mass="47669">MFKPACGNPVSILRRSCDFLSVLTIAAALVTPALAGTSLLTDKPDLSSFSQDDLNRVTDMLDREVGQGHLAGAIMLIQHRGKPVYYEAFGVRDPATMAPMTTDTIFRLYSMSKPVTSVAAMILVEQGKLRLDDPIAKFIPSFAHPQVATERADASGKPYLDFAPAKKPITVLDLMRQSSGISSAFTNLGLITQLYLDAGLFDGDFDNADFAARLAKLPLAYQPATVWDYGHSTDLLGRVIEIASGQSLYDFQRQYLFDPLGMTDTGYYVLDPAKAPRIAQPMPTDRIIGNETISDPTVKRRWESGGGGLVSTTGDYARFLQMLINGGTLDGVRILKPESVQQMRQNQVAPASDVKPWAYYYPGAGFGYGLGFGVRTGPGEDGVPGFIGEMAWGGAAGTYFWTYPDQDMVMILMVQTPTQRGRIQPILKTLVYEAIKK</sequence>
<dbReference type="KEGG" id="trb:HB776_07665"/>
<dbReference type="Pfam" id="PF00144">
    <property type="entry name" value="Beta-lactamase"/>
    <property type="match status" value="1"/>
</dbReference>
<proteinExistence type="predicted"/>
<evidence type="ECO:0000313" key="2">
    <source>
        <dbReference type="EMBL" id="QND71130.1"/>
    </source>
</evidence>
<dbReference type="PANTHER" id="PTHR43283">
    <property type="entry name" value="BETA-LACTAMASE-RELATED"/>
    <property type="match status" value="1"/>
</dbReference>
<dbReference type="SUPFAM" id="SSF56601">
    <property type="entry name" value="beta-lactamase/transpeptidase-like"/>
    <property type="match status" value="1"/>
</dbReference>
<dbReference type="PANTHER" id="PTHR43283:SF3">
    <property type="entry name" value="BETA-LACTAMASE FAMILY PROTEIN (AFU_ORTHOLOGUE AFUA_5G07500)"/>
    <property type="match status" value="1"/>
</dbReference>
<reference evidence="3" key="1">
    <citation type="journal article" date="2020" name="Mol. Plant Microbe">
        <title>Rhizobial microsymbionts of the narrowly endemic Oxytropis species growing in Kamchatka are characterized by significant genetic diversity and possess a set of genes that are associated with T3SS and T6SS secretion systems and can affect the development of symbiosis.</title>
        <authorList>
            <person name="Safronova V."/>
            <person name="Guro P."/>
            <person name="Sazanova A."/>
            <person name="Kuznetsova I."/>
            <person name="Belimov A."/>
            <person name="Yakubov V."/>
            <person name="Chirak E."/>
            <person name="Afonin A."/>
            <person name="Gogolev Y."/>
            <person name="Andronov E."/>
            <person name="Tikhonovich I."/>
        </authorList>
    </citation>
    <scope>NUCLEOTIDE SEQUENCE [LARGE SCALE GENOMIC DNA]</scope>
    <source>
        <strain evidence="3">581</strain>
    </source>
</reference>
<organism evidence="2 3">
    <name type="scientific">Tardiphaga robiniae</name>
    <dbReference type="NCBI Taxonomy" id="943830"/>
    <lineage>
        <taxon>Bacteria</taxon>
        <taxon>Pseudomonadati</taxon>
        <taxon>Pseudomonadota</taxon>
        <taxon>Alphaproteobacteria</taxon>
        <taxon>Hyphomicrobiales</taxon>
        <taxon>Nitrobacteraceae</taxon>
        <taxon>Tardiphaga</taxon>
    </lineage>
</organism>
<evidence type="ECO:0000313" key="3">
    <source>
        <dbReference type="Proteomes" id="UP000515291"/>
    </source>
</evidence>
<dbReference type="InterPro" id="IPR012338">
    <property type="entry name" value="Beta-lactam/transpept-like"/>
</dbReference>
<dbReference type="InterPro" id="IPR050789">
    <property type="entry name" value="Diverse_Enzym_Activities"/>
</dbReference>